<feature type="transmembrane region" description="Helical" evidence="7">
    <location>
        <begin position="234"/>
        <end position="257"/>
    </location>
</feature>
<keyword evidence="4 7" id="KW-0812">Transmembrane</keyword>
<dbReference type="eggNOG" id="COG4209">
    <property type="taxonomic scope" value="Bacteria"/>
</dbReference>
<evidence type="ECO:0000259" key="8">
    <source>
        <dbReference type="PROSITE" id="PS50928"/>
    </source>
</evidence>
<accession>D1CGM5</accession>
<evidence type="ECO:0000313" key="10">
    <source>
        <dbReference type="Proteomes" id="UP000000323"/>
    </source>
</evidence>
<gene>
    <name evidence="9" type="ordered locus">Tter_1992</name>
</gene>
<dbReference type="PANTHER" id="PTHR43227">
    <property type="entry name" value="BLL4140 PROTEIN"/>
    <property type="match status" value="1"/>
</dbReference>
<feature type="domain" description="ABC transmembrane type-1" evidence="8">
    <location>
        <begin position="99"/>
        <end position="314"/>
    </location>
</feature>
<dbReference type="InterPro" id="IPR035906">
    <property type="entry name" value="MetI-like_sf"/>
</dbReference>
<protein>
    <submittedName>
        <fullName evidence="9">Binding-protein-dependent transport systems inner membrane component</fullName>
    </submittedName>
</protein>
<evidence type="ECO:0000256" key="3">
    <source>
        <dbReference type="ARBA" id="ARBA00022475"/>
    </source>
</evidence>
<dbReference type="CDD" id="cd06261">
    <property type="entry name" value="TM_PBP2"/>
    <property type="match status" value="1"/>
</dbReference>
<name>D1CGM5_THET1</name>
<evidence type="ECO:0000256" key="2">
    <source>
        <dbReference type="ARBA" id="ARBA00022448"/>
    </source>
</evidence>
<organism evidence="9 10">
    <name type="scientific">Thermobaculum terrenum (strain ATCC BAA-798 / CCMEE 7001 / YNP1)</name>
    <dbReference type="NCBI Taxonomy" id="525904"/>
    <lineage>
        <taxon>Bacteria</taxon>
        <taxon>Bacillati</taxon>
        <taxon>Chloroflexota</taxon>
        <taxon>Chloroflexia</taxon>
        <taxon>Candidatus Thermobaculales</taxon>
        <taxon>Candidatus Thermobaculaceae</taxon>
        <taxon>Thermobaculum</taxon>
    </lineage>
</organism>
<dbReference type="AlphaFoldDB" id="D1CGM5"/>
<dbReference type="STRING" id="525904.Tter_1992"/>
<dbReference type="PROSITE" id="PS50928">
    <property type="entry name" value="ABC_TM1"/>
    <property type="match status" value="1"/>
</dbReference>
<comment type="similarity">
    <text evidence="7">Belongs to the binding-protein-dependent transport system permease family.</text>
</comment>
<dbReference type="Gene3D" id="1.10.3720.10">
    <property type="entry name" value="MetI-like"/>
    <property type="match status" value="1"/>
</dbReference>
<keyword evidence="6 7" id="KW-0472">Membrane</keyword>
<keyword evidence="5 7" id="KW-1133">Transmembrane helix</keyword>
<dbReference type="EMBL" id="CP001826">
    <property type="protein sequence ID" value="ACZ42896.1"/>
    <property type="molecule type" value="Genomic_DNA"/>
</dbReference>
<evidence type="ECO:0000256" key="6">
    <source>
        <dbReference type="ARBA" id="ARBA00023136"/>
    </source>
</evidence>
<evidence type="ECO:0000256" key="7">
    <source>
        <dbReference type="RuleBase" id="RU363032"/>
    </source>
</evidence>
<feature type="transmembrane region" description="Helical" evidence="7">
    <location>
        <begin position="44"/>
        <end position="66"/>
    </location>
</feature>
<dbReference type="GO" id="GO:0005886">
    <property type="term" value="C:plasma membrane"/>
    <property type="evidence" value="ECO:0007669"/>
    <property type="project" value="UniProtKB-SubCell"/>
</dbReference>
<evidence type="ECO:0000256" key="4">
    <source>
        <dbReference type="ARBA" id="ARBA00022692"/>
    </source>
</evidence>
<keyword evidence="10" id="KW-1185">Reference proteome</keyword>
<keyword evidence="2 7" id="KW-0813">Transport</keyword>
<dbReference type="GO" id="GO:0055085">
    <property type="term" value="P:transmembrane transport"/>
    <property type="evidence" value="ECO:0007669"/>
    <property type="project" value="InterPro"/>
</dbReference>
<dbReference type="InterPro" id="IPR000515">
    <property type="entry name" value="MetI-like"/>
</dbReference>
<dbReference type="PANTHER" id="PTHR43227:SF11">
    <property type="entry name" value="BLL4140 PROTEIN"/>
    <property type="match status" value="1"/>
</dbReference>
<reference evidence="10" key="1">
    <citation type="journal article" date="2010" name="Stand. Genomic Sci.">
        <title>Complete genome sequence of 'Thermobaculum terrenum' type strain (YNP1).</title>
        <authorList>
            <person name="Kiss H."/>
            <person name="Cleland D."/>
            <person name="Lapidus A."/>
            <person name="Lucas S."/>
            <person name="Glavina Del Rio T."/>
            <person name="Nolan M."/>
            <person name="Tice H."/>
            <person name="Han C."/>
            <person name="Goodwin L."/>
            <person name="Pitluck S."/>
            <person name="Liolios K."/>
            <person name="Ivanova N."/>
            <person name="Mavromatis K."/>
            <person name="Ovchinnikova G."/>
            <person name="Pati A."/>
            <person name="Chen A."/>
            <person name="Palaniappan K."/>
            <person name="Land M."/>
            <person name="Hauser L."/>
            <person name="Chang Y."/>
            <person name="Jeffries C."/>
            <person name="Lu M."/>
            <person name="Brettin T."/>
            <person name="Detter J."/>
            <person name="Goker M."/>
            <person name="Tindall B."/>
            <person name="Beck B."/>
            <person name="McDermott T."/>
            <person name="Woyke T."/>
            <person name="Bristow J."/>
            <person name="Eisen J."/>
            <person name="Markowitz V."/>
            <person name="Hugenholtz P."/>
            <person name="Kyrpides N."/>
            <person name="Klenk H."/>
            <person name="Cheng J."/>
        </authorList>
    </citation>
    <scope>NUCLEOTIDE SEQUENCE [LARGE SCALE GENOMIC DNA]</scope>
    <source>
        <strain evidence="10">ATCC BAA-798 / YNP1</strain>
    </source>
</reference>
<feature type="transmembrane region" description="Helical" evidence="7">
    <location>
        <begin position="103"/>
        <end position="123"/>
    </location>
</feature>
<feature type="transmembrane region" description="Helical" evidence="7">
    <location>
        <begin position="135"/>
        <end position="156"/>
    </location>
</feature>
<evidence type="ECO:0000256" key="5">
    <source>
        <dbReference type="ARBA" id="ARBA00022989"/>
    </source>
</evidence>
<dbReference type="OrthoDB" id="2637002at2"/>
<comment type="subcellular location">
    <subcellularLocation>
        <location evidence="1 7">Cell membrane</location>
        <topology evidence="1 7">Multi-pass membrane protein</topology>
    </subcellularLocation>
</comment>
<dbReference type="RefSeq" id="WP_012875927.1">
    <property type="nucleotide sequence ID" value="NC_013526.1"/>
</dbReference>
<sequence>MNVTTGGTDRLETLGVGVSAESGATTGKTTWQTFRRSWPLYTMLLPALLAVLIFSYGPMFGIVVAFQDYDPFLGFLRSPWVGFANFERIFSDPFFMAALRNSVTISFLKLLFGFPSAVILALLLNELHYRWFKRIIQTSSLLPYFVSWVVVAAIFAELLSPDGPVNGILHKLLGIKPLLFLTDPILFLWTMIFQDVWKGIGFGALLYLAAIAAIDPTLYEAAIVDGANRWQQMWYVTLPGIAQTMVVLFVLACGSLINAGFEQIIVQYSPSVYSTADILETLTYRLGLGQAEFGLAAAVGLFQAVVGFSLLLVSNLIVRKLSNRSLF</sequence>
<evidence type="ECO:0000313" key="9">
    <source>
        <dbReference type="EMBL" id="ACZ42896.1"/>
    </source>
</evidence>
<dbReference type="InterPro" id="IPR050809">
    <property type="entry name" value="UgpAE/MalFG_permease"/>
</dbReference>
<dbReference type="HOGENOM" id="CLU_016047_0_1_0"/>
<dbReference type="Pfam" id="PF00528">
    <property type="entry name" value="BPD_transp_1"/>
    <property type="match status" value="1"/>
</dbReference>
<dbReference type="SUPFAM" id="SSF161098">
    <property type="entry name" value="MetI-like"/>
    <property type="match status" value="1"/>
</dbReference>
<dbReference type="KEGG" id="ttr:Tter_1992"/>
<proteinExistence type="inferred from homology"/>
<evidence type="ECO:0000256" key="1">
    <source>
        <dbReference type="ARBA" id="ARBA00004651"/>
    </source>
</evidence>
<feature type="transmembrane region" description="Helical" evidence="7">
    <location>
        <begin position="293"/>
        <end position="318"/>
    </location>
</feature>
<dbReference type="Proteomes" id="UP000000323">
    <property type="component" value="Chromosome 2"/>
</dbReference>
<feature type="transmembrane region" description="Helical" evidence="7">
    <location>
        <begin position="196"/>
        <end position="214"/>
    </location>
</feature>
<keyword evidence="3" id="KW-1003">Cell membrane</keyword>